<sequence>MNMAQVAVALAKLAGIRKALDLALNDDHKKAGRLPIQNFLIEEVGRYFTGAATQLSILKKELPDLFGDFVEMPVEPKTEMAKTSTEGAAQYRYARSQLEVLARDIDQIFELRANSELAPPLIAAATTRRVFISHGRAPDWREVQAYVEKDIGLPTLELAQEPNQGRTILAKLMEASGQCDSAVIVMTGDDLDAAGQARARENVIHEIGFFQGKYGLGRVCLLHEEGVSIPSNIHGLVYTPFPKGMVSACFGVLTRELKAFY</sequence>
<dbReference type="InterPro" id="IPR019302">
    <property type="entry name" value="CAP12/PCTIR_TIR_dom"/>
</dbReference>
<dbReference type="Proteomes" id="UP000008291">
    <property type="component" value="Chromosome"/>
</dbReference>
<accession>Q3SKL0</accession>
<dbReference type="EMBL" id="CP000116">
    <property type="protein sequence ID" value="AAZ96769.1"/>
    <property type="molecule type" value="Genomic_DNA"/>
</dbReference>
<dbReference type="Pfam" id="PF10137">
    <property type="entry name" value="CAP12-PCTIR_TIR"/>
    <property type="match status" value="1"/>
</dbReference>
<keyword evidence="3" id="KW-1185">Reference proteome</keyword>
<evidence type="ECO:0000313" key="3">
    <source>
        <dbReference type="Proteomes" id="UP000008291"/>
    </source>
</evidence>
<feature type="domain" description="CD-NTase-associated protein 12/Pycsar effector protein TIR" evidence="1">
    <location>
        <begin position="129"/>
        <end position="241"/>
    </location>
</feature>
<dbReference type="KEGG" id="tbd:Tbd_0816"/>
<dbReference type="SMR" id="Q3SKL0"/>
<protein>
    <recommendedName>
        <fullName evidence="1">CD-NTase-associated protein 12/Pycsar effector protein TIR domain-containing protein</fullName>
    </recommendedName>
</protein>
<gene>
    <name evidence="2" type="ordered locus">Tbd_0816</name>
</gene>
<dbReference type="AlphaFoldDB" id="Q3SKL0"/>
<reference evidence="2 3" key="1">
    <citation type="journal article" date="2006" name="J. Bacteriol.">
        <title>The genome sequence of the obligately chemolithoautotrophic, facultatively anaerobic bacterium Thiobacillus denitrificans.</title>
        <authorList>
            <person name="Beller H.R."/>
            <person name="Chain P.S."/>
            <person name="Letain T.E."/>
            <person name="Chakicherla A."/>
            <person name="Larimer F.W."/>
            <person name="Richardson P.M."/>
            <person name="Coleman M.A."/>
            <person name="Wood A.P."/>
            <person name="Kelly D.P."/>
        </authorList>
    </citation>
    <scope>NUCLEOTIDE SEQUENCE [LARGE SCALE GENOMIC DNA]</scope>
    <source>
        <strain evidence="2 3">ATCC 25259</strain>
    </source>
</reference>
<dbReference type="STRING" id="292415.Tbd_0816"/>
<organism evidence="2 3">
    <name type="scientific">Thiobacillus denitrificans (strain ATCC 25259 / T1)</name>
    <dbReference type="NCBI Taxonomy" id="292415"/>
    <lineage>
        <taxon>Bacteria</taxon>
        <taxon>Pseudomonadati</taxon>
        <taxon>Pseudomonadota</taxon>
        <taxon>Betaproteobacteria</taxon>
        <taxon>Nitrosomonadales</taxon>
        <taxon>Thiobacillaceae</taxon>
        <taxon>Thiobacillus</taxon>
    </lineage>
</organism>
<dbReference type="HOGENOM" id="CLU_1065333_0_0_4"/>
<dbReference type="GO" id="GO:0050135">
    <property type="term" value="F:NADP+ nucleosidase activity"/>
    <property type="evidence" value="ECO:0007669"/>
    <property type="project" value="InterPro"/>
</dbReference>
<dbReference type="eggNOG" id="COG4271">
    <property type="taxonomic scope" value="Bacteria"/>
</dbReference>
<proteinExistence type="predicted"/>
<evidence type="ECO:0000313" key="2">
    <source>
        <dbReference type="EMBL" id="AAZ96769.1"/>
    </source>
</evidence>
<name>Q3SKL0_THIDA</name>
<evidence type="ECO:0000259" key="1">
    <source>
        <dbReference type="Pfam" id="PF10137"/>
    </source>
</evidence>